<dbReference type="EMBL" id="LJOD01000001">
    <property type="protein sequence ID" value="KPE52520.1"/>
    <property type="molecule type" value="Genomic_DNA"/>
</dbReference>
<dbReference type="OrthoDB" id="57332at2"/>
<comment type="caution">
    <text evidence="1">The sequence shown here is derived from an EMBL/GenBank/DDBJ whole genome shotgun (WGS) entry which is preliminary data.</text>
</comment>
<evidence type="ECO:0000313" key="2">
    <source>
        <dbReference type="Proteomes" id="UP000037953"/>
    </source>
</evidence>
<dbReference type="RefSeq" id="WP_062696074.1">
    <property type="nucleotide sequence ID" value="NZ_LJOD01000001.1"/>
</dbReference>
<name>A0A0N0ZW39_CHRID</name>
<gene>
    <name evidence="1" type="ORF">AOB46_00375</name>
</gene>
<dbReference type="Proteomes" id="UP000037953">
    <property type="component" value="Unassembled WGS sequence"/>
</dbReference>
<reference evidence="2" key="2">
    <citation type="submission" date="2015-09" db="EMBL/GenBank/DDBJ databases">
        <title>Draft genome sequence of a multidrug-resistant Chryseobacterium indologenes isolate from Malaysia.</title>
        <authorList>
            <person name="Yu C.Y."/>
            <person name="Ang G.Y."/>
            <person name="Chan K.-G."/>
        </authorList>
    </citation>
    <scope>NUCLEOTIDE SEQUENCE [LARGE SCALE GENOMIC DNA]</scope>
    <source>
        <strain evidence="2">CI_885</strain>
    </source>
</reference>
<reference evidence="1 2" key="1">
    <citation type="journal article" date="2015" name="Genom Data">
        <title>Draft genome sequence of a multidrug-resistant Chryseobacterium indologenes isolate from Malaysia.</title>
        <authorList>
            <person name="Yu C.Y."/>
            <person name="Ang G.Y."/>
            <person name="Cheng H.J."/>
            <person name="Cheong Y.M."/>
            <person name="Yin W.F."/>
            <person name="Chan K.G."/>
        </authorList>
    </citation>
    <scope>NUCLEOTIDE SEQUENCE [LARGE SCALE GENOMIC DNA]</scope>
    <source>
        <strain evidence="1 2">CI_885</strain>
    </source>
</reference>
<sequence length="416" mass="48452">MSSLYEVGVIKRQESKIQISVQVIHPDSNYIHASPGFALMLLYRNVNNDSPIKKEVDFDDTLDESWMRENARAFIQSVDLKMGKPNKRGWKNGVLDITVTHPAWLEHLKDMNYWDSAAFDPAREYDACEPRFPVQDETPVVASDLASKEGFMPIWKYMIPDYLLNTPKDILWFPALGEKYYKDSDTVITDLSDENLQKWEGTLVRTEKSFGILYRRETDWGIVKCGSGSMGSSYIDGKMTQMVLNPKKKDAYASSPESILRWSSPVVYETVINGDTISFKLMIMSEDDDRIFLETKMSVLKFMLKRLESFSGKEYEIEGPLFEKLNAIIKEKDIRDTHTLYLRHREIAEQFIVSSKIEKIRDVPYPDFYPLSNEEIIDLYSFEKWPAYEITVKVTDAKWLEQYPLEPFSYIFSEYD</sequence>
<proteinExistence type="predicted"/>
<accession>A0A0N0ZW39</accession>
<organism evidence="1 2">
    <name type="scientific">Chryseobacterium indologenes</name>
    <name type="common">Flavobacterium indologenes</name>
    <dbReference type="NCBI Taxonomy" id="253"/>
    <lineage>
        <taxon>Bacteria</taxon>
        <taxon>Pseudomonadati</taxon>
        <taxon>Bacteroidota</taxon>
        <taxon>Flavobacteriia</taxon>
        <taxon>Flavobacteriales</taxon>
        <taxon>Weeksellaceae</taxon>
        <taxon>Chryseobacterium group</taxon>
        <taxon>Chryseobacterium</taxon>
    </lineage>
</organism>
<dbReference type="AlphaFoldDB" id="A0A0N0ZW39"/>
<evidence type="ECO:0000313" key="1">
    <source>
        <dbReference type="EMBL" id="KPE52520.1"/>
    </source>
</evidence>
<protein>
    <submittedName>
        <fullName evidence="1">Uncharacterized protein</fullName>
    </submittedName>
</protein>
<dbReference type="PATRIC" id="fig|253.9.peg.83"/>